<accession>A0A7H8R1M2</accession>
<keyword evidence="18" id="KW-0324">Glycolysis</keyword>
<feature type="domain" description="Phosphofructokinase" evidence="24">
    <location>
        <begin position="27"/>
        <end position="334"/>
    </location>
</feature>
<dbReference type="NCBIfam" id="TIGR02478">
    <property type="entry name" value="6PF1K_euk"/>
    <property type="match status" value="1"/>
</dbReference>
<keyword evidence="7" id="KW-0963">Cytoplasm</keyword>
<evidence type="ECO:0000256" key="2">
    <source>
        <dbReference type="ARBA" id="ARBA00001946"/>
    </source>
</evidence>
<evidence type="ECO:0000259" key="24">
    <source>
        <dbReference type="Pfam" id="PF00365"/>
    </source>
</evidence>
<evidence type="ECO:0000256" key="1">
    <source>
        <dbReference type="ARBA" id="ARBA00001452"/>
    </source>
</evidence>
<evidence type="ECO:0000256" key="11">
    <source>
        <dbReference type="ARBA" id="ARBA00022729"/>
    </source>
</evidence>
<dbReference type="HAMAP" id="MF_03184">
    <property type="entry name" value="Phosphofructokinase_I_E"/>
    <property type="match status" value="1"/>
</dbReference>
<keyword evidence="13" id="KW-0418">Kinase</keyword>
<dbReference type="GO" id="GO:0012505">
    <property type="term" value="C:endomembrane system"/>
    <property type="evidence" value="ECO:0007669"/>
    <property type="project" value="UniProtKB-SubCell"/>
</dbReference>
<keyword evidence="9" id="KW-0808">Transferase</keyword>
<dbReference type="FunFam" id="1.50.10.20:FF:000006">
    <property type="entry name" value="Mannan endo-1,6-alpha-mannosidase"/>
    <property type="match status" value="1"/>
</dbReference>
<keyword evidence="23" id="KW-0812">Transmembrane</keyword>
<dbReference type="RefSeq" id="XP_035346431.1">
    <property type="nucleotide sequence ID" value="XM_035490538.1"/>
</dbReference>
<dbReference type="InterPro" id="IPR009161">
    <property type="entry name" value="6-Pfructokinase_euk"/>
</dbReference>
<evidence type="ECO:0000256" key="21">
    <source>
        <dbReference type="ARBA" id="ARBA00048070"/>
    </source>
</evidence>
<dbReference type="GO" id="GO:0005945">
    <property type="term" value="C:6-phosphofructokinase complex"/>
    <property type="evidence" value="ECO:0007669"/>
    <property type="project" value="TreeGrafter"/>
</dbReference>
<evidence type="ECO:0000256" key="8">
    <source>
        <dbReference type="ARBA" id="ARBA00022533"/>
    </source>
</evidence>
<evidence type="ECO:0000256" key="16">
    <source>
        <dbReference type="ARBA" id="ARBA00022842"/>
    </source>
</evidence>
<evidence type="ECO:0000256" key="23">
    <source>
        <dbReference type="SAM" id="Phobius"/>
    </source>
</evidence>
<dbReference type="InterPro" id="IPR015912">
    <property type="entry name" value="Phosphofructokinase_CS"/>
</dbReference>
<dbReference type="AlphaFoldDB" id="A0A7H8R1M2"/>
<dbReference type="PANTHER" id="PTHR13697">
    <property type="entry name" value="PHOSPHOFRUCTOKINASE"/>
    <property type="match status" value="1"/>
</dbReference>
<dbReference type="InterPro" id="IPR000023">
    <property type="entry name" value="Phosphofructokinase_dom"/>
</dbReference>
<name>A0A7H8R1M2_TALRU</name>
<keyword evidence="19" id="KW-0325">Glycoprotein</keyword>
<comment type="cofactor">
    <cofactor evidence="2">
        <name>Mg(2+)</name>
        <dbReference type="ChEBI" id="CHEBI:18420"/>
    </cofactor>
</comment>
<dbReference type="FunFam" id="3.40.50.460:FF:000007">
    <property type="entry name" value="ATP-dependent 6-phosphofructokinase"/>
    <property type="match status" value="1"/>
</dbReference>
<feature type="region of interest" description="Disordered" evidence="22">
    <location>
        <begin position="1176"/>
        <end position="1204"/>
    </location>
</feature>
<dbReference type="PROSITE" id="PS00433">
    <property type="entry name" value="PHOSPHOFRUCTOKINASE"/>
    <property type="match status" value="2"/>
</dbReference>
<gene>
    <name evidence="25" type="ORF">TRUGW13939_07397</name>
</gene>
<dbReference type="Pfam" id="PF00365">
    <property type="entry name" value="PFK"/>
    <property type="match status" value="2"/>
</dbReference>
<keyword evidence="26" id="KW-1185">Reference proteome</keyword>
<dbReference type="GO" id="GO:0030388">
    <property type="term" value="P:fructose 1,6-bisphosphate metabolic process"/>
    <property type="evidence" value="ECO:0007669"/>
    <property type="project" value="TreeGrafter"/>
</dbReference>
<protein>
    <recommendedName>
        <fullName evidence="24">Phosphofructokinase domain-containing protein</fullName>
    </recommendedName>
</protein>
<evidence type="ECO:0000256" key="5">
    <source>
        <dbReference type="ARBA" id="ARBA00004679"/>
    </source>
</evidence>
<evidence type="ECO:0000256" key="4">
    <source>
        <dbReference type="ARBA" id="ARBA00004496"/>
    </source>
</evidence>
<comment type="catalytic activity">
    <reaction evidence="1">
        <text>Random hydrolysis of (1-&gt;6)-alpha-D-mannosidic linkages in unbranched (1-&gt;6)-mannans.</text>
        <dbReference type="EC" id="3.2.1.101"/>
    </reaction>
</comment>
<dbReference type="InterPro" id="IPR022953">
    <property type="entry name" value="ATP_PFK"/>
</dbReference>
<evidence type="ECO:0000256" key="18">
    <source>
        <dbReference type="ARBA" id="ARBA00023152"/>
    </source>
</evidence>
<evidence type="ECO:0000256" key="19">
    <source>
        <dbReference type="ARBA" id="ARBA00023180"/>
    </source>
</evidence>
<feature type="transmembrane region" description="Helical" evidence="23">
    <location>
        <begin position="1216"/>
        <end position="1238"/>
    </location>
</feature>
<dbReference type="Gene3D" id="1.50.10.20">
    <property type="match status" value="1"/>
</dbReference>
<dbReference type="GO" id="GO:0008496">
    <property type="term" value="F:mannan endo-1,6-alpha-mannosidase activity"/>
    <property type="evidence" value="ECO:0007669"/>
    <property type="project" value="UniProtKB-EC"/>
</dbReference>
<reference evidence="26" key="1">
    <citation type="submission" date="2020-06" db="EMBL/GenBank/DDBJ databases">
        <title>A chromosome-scale genome assembly of Talaromyces rugulosus W13939.</title>
        <authorList>
            <person name="Wang B."/>
            <person name="Guo L."/>
            <person name="Ye K."/>
            <person name="Wang L."/>
        </authorList>
    </citation>
    <scope>NUCLEOTIDE SEQUENCE [LARGE SCALE GENOMIC DNA]</scope>
    <source>
        <strain evidence="26">W13939</strain>
    </source>
</reference>
<dbReference type="Proteomes" id="UP000509510">
    <property type="component" value="Chromosome IV"/>
</dbReference>
<evidence type="ECO:0000256" key="22">
    <source>
        <dbReference type="SAM" id="MobiDB-lite"/>
    </source>
</evidence>
<keyword evidence="10" id="KW-0479">Metal-binding</keyword>
<evidence type="ECO:0000256" key="15">
    <source>
        <dbReference type="ARBA" id="ARBA00022840"/>
    </source>
</evidence>
<comment type="subcellular location">
    <subcellularLocation>
        <location evidence="4">Cytoplasm</location>
    </subcellularLocation>
    <subcellularLocation>
        <location evidence="3">Endomembrane system</location>
    </subcellularLocation>
</comment>
<dbReference type="GO" id="GO:0046872">
    <property type="term" value="F:metal ion binding"/>
    <property type="evidence" value="ECO:0007669"/>
    <property type="project" value="UniProtKB-KW"/>
</dbReference>
<feature type="non-terminal residue" evidence="25">
    <location>
        <position position="1"/>
    </location>
</feature>
<dbReference type="SUPFAM" id="SSF53784">
    <property type="entry name" value="Phosphofructokinase"/>
    <property type="match status" value="2"/>
</dbReference>
<dbReference type="GO" id="GO:0006002">
    <property type="term" value="P:fructose 6-phosphate metabolic process"/>
    <property type="evidence" value="ECO:0007669"/>
    <property type="project" value="InterPro"/>
</dbReference>
<dbReference type="OrthoDB" id="537915at2759"/>
<dbReference type="InterPro" id="IPR008928">
    <property type="entry name" value="6-hairpin_glycosidase_sf"/>
</dbReference>
<comment type="pathway">
    <text evidence="5">Carbohydrate degradation; glycolysis; D-glyceraldehyde 3-phosphate and glycerone phosphate from D-glucose: step 3/4.</text>
</comment>
<proteinExistence type="inferred from homology"/>
<dbReference type="SUPFAM" id="SSF48208">
    <property type="entry name" value="Six-hairpin glycosidases"/>
    <property type="match status" value="1"/>
</dbReference>
<dbReference type="GO" id="GO:0048029">
    <property type="term" value="F:monosaccharide binding"/>
    <property type="evidence" value="ECO:0007669"/>
    <property type="project" value="TreeGrafter"/>
</dbReference>
<organism evidence="25 26">
    <name type="scientific">Talaromyces rugulosus</name>
    <name type="common">Penicillium rugulosum</name>
    <dbReference type="NCBI Taxonomy" id="121627"/>
    <lineage>
        <taxon>Eukaryota</taxon>
        <taxon>Fungi</taxon>
        <taxon>Dikarya</taxon>
        <taxon>Ascomycota</taxon>
        <taxon>Pezizomycotina</taxon>
        <taxon>Eurotiomycetes</taxon>
        <taxon>Eurotiomycetidae</taxon>
        <taxon>Eurotiales</taxon>
        <taxon>Trichocomaceae</taxon>
        <taxon>Talaromyces</taxon>
        <taxon>Talaromyces sect. Islandici</taxon>
    </lineage>
</organism>
<evidence type="ECO:0000256" key="7">
    <source>
        <dbReference type="ARBA" id="ARBA00022490"/>
    </source>
</evidence>
<evidence type="ECO:0000256" key="14">
    <source>
        <dbReference type="ARBA" id="ARBA00022801"/>
    </source>
</evidence>
<evidence type="ECO:0000256" key="20">
    <source>
        <dbReference type="ARBA" id="ARBA00023295"/>
    </source>
</evidence>
<dbReference type="FunFam" id="3.40.50.460:FF:000008">
    <property type="entry name" value="ATP-dependent 6-phosphofructokinase"/>
    <property type="match status" value="1"/>
</dbReference>
<keyword evidence="23" id="KW-1133">Transmembrane helix</keyword>
<dbReference type="GO" id="GO:0016208">
    <property type="term" value="F:AMP binding"/>
    <property type="evidence" value="ECO:0007669"/>
    <property type="project" value="TreeGrafter"/>
</dbReference>
<keyword evidence="15" id="KW-0067">ATP-binding</keyword>
<keyword evidence="12" id="KW-0547">Nucleotide-binding</keyword>
<evidence type="ECO:0000256" key="13">
    <source>
        <dbReference type="ARBA" id="ARBA00022777"/>
    </source>
</evidence>
<comment type="catalytic activity">
    <reaction evidence="21">
        <text>beta-D-fructose 6-phosphate + ATP = beta-D-fructose 1,6-bisphosphate + ADP + H(+)</text>
        <dbReference type="Rhea" id="RHEA:16109"/>
        <dbReference type="ChEBI" id="CHEBI:15378"/>
        <dbReference type="ChEBI" id="CHEBI:30616"/>
        <dbReference type="ChEBI" id="CHEBI:32966"/>
        <dbReference type="ChEBI" id="CHEBI:57634"/>
        <dbReference type="ChEBI" id="CHEBI:456216"/>
        <dbReference type="EC" id="2.7.1.11"/>
    </reaction>
</comment>
<feature type="domain" description="Phosphofructokinase" evidence="24">
    <location>
        <begin position="415"/>
        <end position="711"/>
    </location>
</feature>
<dbReference type="GO" id="GO:0003872">
    <property type="term" value="F:6-phosphofructokinase activity"/>
    <property type="evidence" value="ECO:0007669"/>
    <property type="project" value="UniProtKB-EC"/>
</dbReference>
<dbReference type="UniPathway" id="UPA00109">
    <property type="reaction ID" value="UER00182"/>
</dbReference>
<dbReference type="EMBL" id="CP055901">
    <property type="protein sequence ID" value="QKX60254.1"/>
    <property type="molecule type" value="Genomic_DNA"/>
</dbReference>
<evidence type="ECO:0000256" key="17">
    <source>
        <dbReference type="ARBA" id="ARBA00023136"/>
    </source>
</evidence>
<dbReference type="Gene3D" id="3.40.50.460">
    <property type="entry name" value="Phosphofructokinase domain"/>
    <property type="match status" value="2"/>
</dbReference>
<dbReference type="GO" id="GO:0005524">
    <property type="term" value="F:ATP binding"/>
    <property type="evidence" value="ECO:0007669"/>
    <property type="project" value="UniProtKB-KW"/>
</dbReference>
<sequence>PFTSIAHRVAATMSLAKPPVQPAKKRRIAVLTSGGDAPGMNGAVRAVVRMAIHSGCDAFAVHEGYEGLVAGGDLIKQMNWEDVRGWLSRGGTLIGSARSARFRERSGRLAAAKNMVLRGIDALVVCGGDGSLTGADLFRSEWPSLLQELVKKGELSDAQILPYTSLNIVGLVGSIDNDMSGTDATIGCYSSLTRICDAVDDVFDTAASHQRGFVIEVMGRHCGWLALTAAISTGADWVFVPEMPPRDGWEDDMCSVITKNRERGKRRTIVIVAEGAQDRHLNKIGSSAVKDILSTRLGLDTRVTVLGHTQRGGPACAYDRTLSTLQGVEAVKAVLDVTPDSPSPVIVVRENNIERMPLMEAVKQTQDVTARIKAKDFDEAMAMRDSEFKEYYNAYLNTTSVDHPKMRVPEDKRMRVAIVHVGAPAGGMNPATRAAVGYCLTRGHKPIAIHNGFPGLCRHHDDKPFGSVREVDWLESDNWVNEGGSDIGTNRGLPGDDLENTSKAFEIYKFDALFIVGGFEAFTAASQLRKAREYYSAFKIPIVVLPATISNNVPGTEYSLGSDTCLNTLIQFCDAIRQSASSSRRRVFVVETQGGKSGYIATTAGLAVGATAVYIPEEGINIKMLSRDIEFLRHSFATDRGANRAGKIILRNETASTTYTTQVIADIIKEESNGRFESRAAVPGHFQQGGKPSPMDRIRAMRMAIRCVQHLESYAGKTKDEIAEDELSTSVIGIKGSRILFSPMGGPGGLEYKDTDWERRRPKNEFWLELQGLVDILSGRAFEQSTSTSTMPVLHQTIQQQLFKASINSKIESIKNAAKAVATDLMTYYTGYRPGDNPGNLPDPYYWWEAGAMFNAMIDYWAYTGDSSWNDMTKQALMWQATPSGDFMPSNQSMTEGNDDQAFWGMAAMSAAERNFPNPPPDQPQWLGMAQGVFNGQVARWDKSTCGGGLRWQIFTWNNGYNYKNTISNGGFFNIASRLAKYTGNQTYADWAEKVWEWTVDVGFMTPEYRFWDGANDEKNCTDFNKIEWTYNSGVYLLGAANMYNFTNGSDIWKERTLQILTASEVFFAKDPVNVMYERACEPLGTCQVDQNSFKAYFSRWLAGTTQMAPFTYDLIMPKLRASALAAAKTCTGGRNKTSCGLKWTEQKWDGNRGVGEQMAALEIIQSNLVQQVAPPVTESKGGTSKGDPAAGSSGGHSSSPLSKPAMREITNADRAGAGVLTTFFLAGLLGCAGWIVYEK</sequence>
<evidence type="ECO:0000313" key="25">
    <source>
        <dbReference type="EMBL" id="QKX60254.1"/>
    </source>
</evidence>
<keyword evidence="14" id="KW-0378">Hydrolase</keyword>
<dbReference type="GeneID" id="55994890"/>
<keyword evidence="11" id="KW-0732">Signal</keyword>
<dbReference type="Pfam" id="PF03663">
    <property type="entry name" value="Glyco_hydro_76"/>
    <property type="match status" value="1"/>
</dbReference>
<evidence type="ECO:0000313" key="26">
    <source>
        <dbReference type="Proteomes" id="UP000509510"/>
    </source>
</evidence>
<dbReference type="InterPro" id="IPR035966">
    <property type="entry name" value="PKF_sf"/>
</dbReference>
<dbReference type="GO" id="GO:0005739">
    <property type="term" value="C:mitochondrion"/>
    <property type="evidence" value="ECO:0007669"/>
    <property type="project" value="TreeGrafter"/>
</dbReference>
<dbReference type="Gene3D" id="3.40.50.450">
    <property type="match status" value="2"/>
</dbReference>
<dbReference type="GO" id="GO:0061621">
    <property type="term" value="P:canonical glycolysis"/>
    <property type="evidence" value="ECO:0007669"/>
    <property type="project" value="TreeGrafter"/>
</dbReference>
<dbReference type="PANTHER" id="PTHR13697:SF4">
    <property type="entry name" value="ATP-DEPENDENT 6-PHOSPHOFRUCTOKINASE"/>
    <property type="match status" value="1"/>
</dbReference>
<evidence type="ECO:0000256" key="10">
    <source>
        <dbReference type="ARBA" id="ARBA00022723"/>
    </source>
</evidence>
<dbReference type="InterPro" id="IPR005198">
    <property type="entry name" value="Glyco_hydro_76"/>
</dbReference>
<keyword evidence="20" id="KW-0326">Glycosidase</keyword>
<keyword evidence="17 23" id="KW-0472">Membrane</keyword>
<comment type="similarity">
    <text evidence="6">Belongs to the glycosyl hydrolase 76 family.</text>
</comment>
<evidence type="ECO:0000256" key="9">
    <source>
        <dbReference type="ARBA" id="ARBA00022679"/>
    </source>
</evidence>
<dbReference type="PRINTS" id="PR00476">
    <property type="entry name" value="PHFRCTKINASE"/>
</dbReference>
<evidence type="ECO:0000256" key="12">
    <source>
        <dbReference type="ARBA" id="ARBA00022741"/>
    </source>
</evidence>
<keyword evidence="16" id="KW-0460">Magnesium</keyword>
<keyword evidence="8" id="KW-0021">Allosteric enzyme</keyword>
<dbReference type="GO" id="GO:0070095">
    <property type="term" value="F:fructose-6-phosphate binding"/>
    <property type="evidence" value="ECO:0007669"/>
    <property type="project" value="TreeGrafter"/>
</dbReference>
<evidence type="ECO:0000256" key="3">
    <source>
        <dbReference type="ARBA" id="ARBA00004308"/>
    </source>
</evidence>
<dbReference type="GO" id="GO:0042802">
    <property type="term" value="F:identical protein binding"/>
    <property type="evidence" value="ECO:0007669"/>
    <property type="project" value="TreeGrafter"/>
</dbReference>
<dbReference type="KEGG" id="trg:TRUGW13939_07397"/>
<evidence type="ECO:0000256" key="6">
    <source>
        <dbReference type="ARBA" id="ARBA00009699"/>
    </source>
</evidence>